<evidence type="ECO:0000256" key="7">
    <source>
        <dbReference type="ARBA" id="ARBA00023004"/>
    </source>
</evidence>
<keyword evidence="10" id="KW-1015">Disulfide bond</keyword>
<evidence type="ECO:0000313" key="13">
    <source>
        <dbReference type="EMBL" id="HJB11662.1"/>
    </source>
</evidence>
<comment type="subcellular location">
    <subcellularLocation>
        <location evidence="1">Membrane</location>
        <topology evidence="1">Multi-pass membrane protein</topology>
    </subcellularLocation>
</comment>
<dbReference type="GO" id="GO:0016491">
    <property type="term" value="F:oxidoreductase activity"/>
    <property type="evidence" value="ECO:0007669"/>
    <property type="project" value="UniProtKB-KW"/>
</dbReference>
<feature type="transmembrane region" description="Helical" evidence="12">
    <location>
        <begin position="40"/>
        <end position="62"/>
    </location>
</feature>
<dbReference type="PANTHER" id="PTHR35457:SF1">
    <property type="entry name" value="HEME A SYNTHASE"/>
    <property type="match status" value="1"/>
</dbReference>
<evidence type="ECO:0000313" key="14">
    <source>
        <dbReference type="Proteomes" id="UP000823823"/>
    </source>
</evidence>
<keyword evidence="7" id="KW-0408">Iron</keyword>
<sequence length="352" mass="37387">MPTGSLAPAAPGRLPERHGRLATLPDSRLTSWGPRRRARIVAFVFWGNLLCQMGIILSGGAVRLTGSGLGCSSWPNCEPGQFTPVLTTEAGIHPFVEFGNRTLTGVLGFFAIALVVVSWRWLGHKGRGFRLLSLVPLIGTGLQGLIGAFVVWLHLHPGLVSPHFLISPVLVAVATVLLVRLYEGNGPIRLVVPRPLVAVFAIMAAAGFTVLVLGTLVTGTGPHSGDAGDIARIAFDPVVISRFHALSVYVFCALLLVILVTLHRLPGRHQALTASWTLLAVTIAQGVIGYVQYLTGLPELLVFFHLLGAACFAAGITWVGTRLVTWQDPAEIRDHATRPSVTDTAPGAGAAR</sequence>
<organism evidence="13 14">
    <name type="scientific">Candidatus Brachybacterium merdavium</name>
    <dbReference type="NCBI Taxonomy" id="2838513"/>
    <lineage>
        <taxon>Bacteria</taxon>
        <taxon>Bacillati</taxon>
        <taxon>Actinomycetota</taxon>
        <taxon>Actinomycetes</taxon>
        <taxon>Micrococcales</taxon>
        <taxon>Dermabacteraceae</taxon>
        <taxon>Brachybacterium</taxon>
    </lineage>
</organism>
<evidence type="ECO:0000256" key="1">
    <source>
        <dbReference type="ARBA" id="ARBA00004141"/>
    </source>
</evidence>
<keyword evidence="8" id="KW-0350">Heme biosynthesis</keyword>
<feature type="transmembrane region" description="Helical" evidence="12">
    <location>
        <begin position="134"/>
        <end position="153"/>
    </location>
</feature>
<feature type="transmembrane region" description="Helical" evidence="12">
    <location>
        <begin position="274"/>
        <end position="294"/>
    </location>
</feature>
<feature type="transmembrane region" description="Helical" evidence="12">
    <location>
        <begin position="239"/>
        <end position="262"/>
    </location>
</feature>
<dbReference type="EMBL" id="DWZH01000107">
    <property type="protein sequence ID" value="HJB11662.1"/>
    <property type="molecule type" value="Genomic_DNA"/>
</dbReference>
<reference evidence="13" key="1">
    <citation type="journal article" date="2021" name="PeerJ">
        <title>Extensive microbial diversity within the chicken gut microbiome revealed by metagenomics and culture.</title>
        <authorList>
            <person name="Gilroy R."/>
            <person name="Ravi A."/>
            <person name="Getino M."/>
            <person name="Pursley I."/>
            <person name="Horton D.L."/>
            <person name="Alikhan N.F."/>
            <person name="Baker D."/>
            <person name="Gharbi K."/>
            <person name="Hall N."/>
            <person name="Watson M."/>
            <person name="Adriaenssens E.M."/>
            <person name="Foster-Nyarko E."/>
            <person name="Jarju S."/>
            <person name="Secka A."/>
            <person name="Antonio M."/>
            <person name="Oren A."/>
            <person name="Chaudhuri R.R."/>
            <person name="La Ragione R."/>
            <person name="Hildebrand F."/>
            <person name="Pallen M.J."/>
        </authorList>
    </citation>
    <scope>NUCLEOTIDE SEQUENCE</scope>
    <source>
        <strain evidence="13">ChiHjej13B12-24818</strain>
    </source>
</reference>
<dbReference type="GO" id="GO:0046872">
    <property type="term" value="F:metal ion binding"/>
    <property type="evidence" value="ECO:0007669"/>
    <property type="project" value="UniProtKB-KW"/>
</dbReference>
<name>A0A9D2RR52_9MICO</name>
<evidence type="ECO:0000256" key="2">
    <source>
        <dbReference type="ARBA" id="ARBA00022475"/>
    </source>
</evidence>
<keyword evidence="6" id="KW-0560">Oxidoreductase</keyword>
<evidence type="ECO:0000256" key="5">
    <source>
        <dbReference type="ARBA" id="ARBA00022989"/>
    </source>
</evidence>
<evidence type="ECO:0000256" key="12">
    <source>
        <dbReference type="SAM" id="Phobius"/>
    </source>
</evidence>
<keyword evidence="5 12" id="KW-1133">Transmembrane helix</keyword>
<comment type="caution">
    <text evidence="13">The sequence shown here is derived from an EMBL/GenBank/DDBJ whole genome shotgun (WGS) entry which is preliminary data.</text>
</comment>
<dbReference type="InterPro" id="IPR050450">
    <property type="entry name" value="COX15/CtaA_HemeA_synthase"/>
</dbReference>
<dbReference type="GO" id="GO:0006784">
    <property type="term" value="P:heme A biosynthetic process"/>
    <property type="evidence" value="ECO:0007669"/>
    <property type="project" value="InterPro"/>
</dbReference>
<keyword evidence="3 12" id="KW-0812">Transmembrane</keyword>
<evidence type="ECO:0000256" key="11">
    <source>
        <dbReference type="ARBA" id="ARBA00023444"/>
    </source>
</evidence>
<evidence type="ECO:0000256" key="3">
    <source>
        <dbReference type="ARBA" id="ARBA00022692"/>
    </source>
</evidence>
<feature type="transmembrane region" description="Helical" evidence="12">
    <location>
        <begin position="300"/>
        <end position="319"/>
    </location>
</feature>
<protein>
    <submittedName>
        <fullName evidence="13">COX15/CtaA family protein</fullName>
    </submittedName>
</protein>
<dbReference type="PANTHER" id="PTHR35457">
    <property type="entry name" value="HEME A SYNTHASE"/>
    <property type="match status" value="1"/>
</dbReference>
<feature type="transmembrane region" description="Helical" evidence="12">
    <location>
        <begin position="165"/>
        <end position="183"/>
    </location>
</feature>
<feature type="transmembrane region" description="Helical" evidence="12">
    <location>
        <begin position="103"/>
        <end position="122"/>
    </location>
</feature>
<evidence type="ECO:0000256" key="10">
    <source>
        <dbReference type="ARBA" id="ARBA00023157"/>
    </source>
</evidence>
<dbReference type="Proteomes" id="UP000823823">
    <property type="component" value="Unassembled WGS sequence"/>
</dbReference>
<reference evidence="13" key="2">
    <citation type="submission" date="2021-04" db="EMBL/GenBank/DDBJ databases">
        <authorList>
            <person name="Gilroy R."/>
        </authorList>
    </citation>
    <scope>NUCLEOTIDE SEQUENCE</scope>
    <source>
        <strain evidence="13">ChiHjej13B12-24818</strain>
    </source>
</reference>
<gene>
    <name evidence="13" type="ORF">H9786_14280</name>
</gene>
<dbReference type="AlphaFoldDB" id="A0A9D2RR52"/>
<dbReference type="GO" id="GO:0016020">
    <property type="term" value="C:membrane"/>
    <property type="evidence" value="ECO:0007669"/>
    <property type="project" value="UniProtKB-SubCell"/>
</dbReference>
<keyword evidence="2" id="KW-1003">Cell membrane</keyword>
<evidence type="ECO:0000256" key="6">
    <source>
        <dbReference type="ARBA" id="ARBA00023002"/>
    </source>
</evidence>
<dbReference type="Pfam" id="PF02628">
    <property type="entry name" value="COX15-CtaA"/>
    <property type="match status" value="1"/>
</dbReference>
<keyword evidence="9 12" id="KW-0472">Membrane</keyword>
<accession>A0A9D2RR52</accession>
<keyword evidence="4" id="KW-0479">Metal-binding</keyword>
<evidence type="ECO:0000256" key="9">
    <source>
        <dbReference type="ARBA" id="ARBA00023136"/>
    </source>
</evidence>
<feature type="transmembrane region" description="Helical" evidence="12">
    <location>
        <begin position="195"/>
        <end position="219"/>
    </location>
</feature>
<comment type="pathway">
    <text evidence="11">Porphyrin-containing compound metabolism.</text>
</comment>
<dbReference type="InterPro" id="IPR003780">
    <property type="entry name" value="COX15/CtaA_fam"/>
</dbReference>
<evidence type="ECO:0000256" key="8">
    <source>
        <dbReference type="ARBA" id="ARBA00023133"/>
    </source>
</evidence>
<proteinExistence type="predicted"/>
<evidence type="ECO:0000256" key="4">
    <source>
        <dbReference type="ARBA" id="ARBA00022723"/>
    </source>
</evidence>